<dbReference type="Pfam" id="PF05577">
    <property type="entry name" value="Peptidase_S28"/>
    <property type="match status" value="1"/>
</dbReference>
<dbReference type="EMBL" id="ML977334">
    <property type="protein sequence ID" value="KAF2111380.1"/>
    <property type="molecule type" value="Genomic_DNA"/>
</dbReference>
<dbReference type="OrthoDB" id="1735038at2759"/>
<reference evidence="7" key="1">
    <citation type="journal article" date="2020" name="Stud. Mycol.">
        <title>101 Dothideomycetes genomes: a test case for predicting lifestyles and emergence of pathogens.</title>
        <authorList>
            <person name="Haridas S."/>
            <person name="Albert R."/>
            <person name="Binder M."/>
            <person name="Bloem J."/>
            <person name="Labutti K."/>
            <person name="Salamov A."/>
            <person name="Andreopoulos B."/>
            <person name="Baker S."/>
            <person name="Barry K."/>
            <person name="Bills G."/>
            <person name="Bluhm B."/>
            <person name="Cannon C."/>
            <person name="Castanera R."/>
            <person name="Culley D."/>
            <person name="Daum C."/>
            <person name="Ezra D."/>
            <person name="Gonzalez J."/>
            <person name="Henrissat B."/>
            <person name="Kuo A."/>
            <person name="Liang C."/>
            <person name="Lipzen A."/>
            <person name="Lutzoni F."/>
            <person name="Magnuson J."/>
            <person name="Mondo S."/>
            <person name="Nolan M."/>
            <person name="Ohm R."/>
            <person name="Pangilinan J."/>
            <person name="Park H.-J."/>
            <person name="Ramirez L."/>
            <person name="Alfaro M."/>
            <person name="Sun H."/>
            <person name="Tritt A."/>
            <person name="Yoshinaga Y."/>
            <person name="Zwiers L.-H."/>
            <person name="Turgeon B."/>
            <person name="Goodwin S."/>
            <person name="Spatafora J."/>
            <person name="Crous P."/>
            <person name="Grigoriev I."/>
        </authorList>
    </citation>
    <scope>NUCLEOTIDE SEQUENCE</scope>
    <source>
        <strain evidence="7">CBS 627.86</strain>
    </source>
</reference>
<dbReference type="PANTHER" id="PTHR11010">
    <property type="entry name" value="PROTEASE S28 PRO-X CARBOXYPEPTIDASE-RELATED"/>
    <property type="match status" value="1"/>
</dbReference>
<keyword evidence="8" id="KW-1185">Reference proteome</keyword>
<sequence>MRSLSCYATALVTWLATASAVSTYEACNYSYLTQSIDHFDKHNGTFQQRYSVNMEFLKPGGPILLFQGEESDKLDCSNNTILYEWAHELGGMAVSLEHRYFGPSKPFGNASLSNDNFKFLTLDNVMRDAVELIDQLRCNISEAKESKVLVASGSYGGFLAGAFRLNHPETFDAALASAGPVMGFGGISDPESYNWYNWLNRLYQDHSIAASEKIRNTTAYLEQRLASNDTSLLQQELKLCTPVIPGNETQKVALTTILFNVFSIAAELNYPYASPGRTPIATPFFEILNFAVNTTDPMEFLNKVNWMWFKPQGAECIDHEHEVDFLNTFGVPLINSDVFSYITCTYCPMRSAIYSAPGTIFPTQSTTRTVQDGACLQAYNATTLSKSEIETRYHFSPAEVQNSTHIIWSKGEYDPTSAVEPLELPIRTDRHASRTLYAPDVAHREDLFRSNEKDRESTRYLRKLELNIIRGWLRSDE</sequence>
<keyword evidence="4" id="KW-0378">Hydrolase</keyword>
<dbReference type="SUPFAM" id="SSF53474">
    <property type="entry name" value="alpha/beta-Hydrolases"/>
    <property type="match status" value="1"/>
</dbReference>
<accession>A0A6A5YWC0</accession>
<dbReference type="PANTHER" id="PTHR11010:SF38">
    <property type="entry name" value="LYSOSOMAL PRO-X CARBOXYPEPTIDASE"/>
    <property type="match status" value="1"/>
</dbReference>
<comment type="similarity">
    <text evidence="1">Belongs to the peptidase S28 family.</text>
</comment>
<protein>
    <submittedName>
        <fullName evidence="7">Peptidase S28</fullName>
    </submittedName>
</protein>
<dbReference type="Gene3D" id="1.20.120.980">
    <property type="entry name" value="Serine carboxypeptidase S28, SKS domain"/>
    <property type="match status" value="1"/>
</dbReference>
<keyword evidence="5" id="KW-0325">Glycoprotein</keyword>
<evidence type="ECO:0000256" key="3">
    <source>
        <dbReference type="ARBA" id="ARBA00022729"/>
    </source>
</evidence>
<evidence type="ECO:0000256" key="6">
    <source>
        <dbReference type="SAM" id="SignalP"/>
    </source>
</evidence>
<keyword evidence="2" id="KW-0645">Protease</keyword>
<dbReference type="GO" id="GO:0006508">
    <property type="term" value="P:proteolysis"/>
    <property type="evidence" value="ECO:0007669"/>
    <property type="project" value="UniProtKB-KW"/>
</dbReference>
<gene>
    <name evidence="7" type="ORF">BDV96DRAFT_665897</name>
</gene>
<dbReference type="Gene3D" id="3.40.50.1820">
    <property type="entry name" value="alpha/beta hydrolase"/>
    <property type="match status" value="1"/>
</dbReference>
<evidence type="ECO:0000313" key="7">
    <source>
        <dbReference type="EMBL" id="KAF2111380.1"/>
    </source>
</evidence>
<organism evidence="7 8">
    <name type="scientific">Lophiotrema nucula</name>
    <dbReference type="NCBI Taxonomy" id="690887"/>
    <lineage>
        <taxon>Eukaryota</taxon>
        <taxon>Fungi</taxon>
        <taxon>Dikarya</taxon>
        <taxon>Ascomycota</taxon>
        <taxon>Pezizomycotina</taxon>
        <taxon>Dothideomycetes</taxon>
        <taxon>Pleosporomycetidae</taxon>
        <taxon>Pleosporales</taxon>
        <taxon>Lophiotremataceae</taxon>
        <taxon>Lophiotrema</taxon>
    </lineage>
</organism>
<evidence type="ECO:0000256" key="2">
    <source>
        <dbReference type="ARBA" id="ARBA00022670"/>
    </source>
</evidence>
<keyword evidence="3 6" id="KW-0732">Signal</keyword>
<name>A0A6A5YWC0_9PLEO</name>
<dbReference type="InterPro" id="IPR029058">
    <property type="entry name" value="AB_hydrolase_fold"/>
</dbReference>
<dbReference type="AlphaFoldDB" id="A0A6A5YWC0"/>
<evidence type="ECO:0000313" key="8">
    <source>
        <dbReference type="Proteomes" id="UP000799770"/>
    </source>
</evidence>
<evidence type="ECO:0000256" key="5">
    <source>
        <dbReference type="ARBA" id="ARBA00023180"/>
    </source>
</evidence>
<evidence type="ECO:0000256" key="4">
    <source>
        <dbReference type="ARBA" id="ARBA00022801"/>
    </source>
</evidence>
<feature type="signal peptide" evidence="6">
    <location>
        <begin position="1"/>
        <end position="20"/>
    </location>
</feature>
<dbReference type="InterPro" id="IPR008758">
    <property type="entry name" value="Peptidase_S28"/>
</dbReference>
<feature type="chain" id="PRO_5025607683" evidence="6">
    <location>
        <begin position="21"/>
        <end position="477"/>
    </location>
</feature>
<evidence type="ECO:0000256" key="1">
    <source>
        <dbReference type="ARBA" id="ARBA00011079"/>
    </source>
</evidence>
<dbReference type="Proteomes" id="UP000799770">
    <property type="component" value="Unassembled WGS sequence"/>
</dbReference>
<dbReference type="GO" id="GO:0070008">
    <property type="term" value="F:serine-type exopeptidase activity"/>
    <property type="evidence" value="ECO:0007669"/>
    <property type="project" value="InterPro"/>
</dbReference>
<dbReference type="GO" id="GO:0008239">
    <property type="term" value="F:dipeptidyl-peptidase activity"/>
    <property type="evidence" value="ECO:0007669"/>
    <property type="project" value="TreeGrafter"/>
</dbReference>
<proteinExistence type="inferred from homology"/>
<dbReference type="InterPro" id="IPR042269">
    <property type="entry name" value="Ser_carbopepase_S28_SKS"/>
</dbReference>